<comment type="caution">
    <text evidence="2">The sequence shown here is derived from an EMBL/GenBank/DDBJ whole genome shotgun (WGS) entry which is preliminary data.</text>
</comment>
<accession>A0A7X4W0B6</accession>
<feature type="transmembrane region" description="Helical" evidence="1">
    <location>
        <begin position="153"/>
        <end position="170"/>
    </location>
</feature>
<evidence type="ECO:0000313" key="3">
    <source>
        <dbReference type="Proteomes" id="UP000448235"/>
    </source>
</evidence>
<evidence type="ECO:0000313" key="2">
    <source>
        <dbReference type="EMBL" id="NAW12338.1"/>
    </source>
</evidence>
<keyword evidence="1" id="KW-0472">Membrane</keyword>
<organism evidence="2 3">
    <name type="scientific">Halomonas icarae</name>
    <dbReference type="NCBI Taxonomy" id="2691040"/>
    <lineage>
        <taxon>Bacteria</taxon>
        <taxon>Pseudomonadati</taxon>
        <taxon>Pseudomonadota</taxon>
        <taxon>Gammaproteobacteria</taxon>
        <taxon>Oceanospirillales</taxon>
        <taxon>Halomonadaceae</taxon>
        <taxon>Halomonas</taxon>
    </lineage>
</organism>
<evidence type="ECO:0000256" key="1">
    <source>
        <dbReference type="SAM" id="Phobius"/>
    </source>
</evidence>
<proteinExistence type="predicted"/>
<feature type="transmembrane region" description="Helical" evidence="1">
    <location>
        <begin position="191"/>
        <end position="212"/>
    </location>
</feature>
<keyword evidence="3" id="KW-1185">Reference proteome</keyword>
<dbReference type="EMBL" id="WUTS01000001">
    <property type="protein sequence ID" value="NAW12338.1"/>
    <property type="molecule type" value="Genomic_DNA"/>
</dbReference>
<dbReference type="RefSeq" id="WP_161422845.1">
    <property type="nucleotide sequence ID" value="NZ_JARWMY010000012.1"/>
</dbReference>
<dbReference type="InterPro" id="IPR037185">
    <property type="entry name" value="EmrE-like"/>
</dbReference>
<feature type="transmembrane region" description="Helical" evidence="1">
    <location>
        <begin position="65"/>
        <end position="87"/>
    </location>
</feature>
<dbReference type="Proteomes" id="UP000448235">
    <property type="component" value="Unassembled WGS sequence"/>
</dbReference>
<feature type="transmembrane region" description="Helical" evidence="1">
    <location>
        <begin position="281"/>
        <end position="299"/>
    </location>
</feature>
<feature type="transmembrane region" description="Helical" evidence="1">
    <location>
        <begin position="123"/>
        <end position="141"/>
    </location>
</feature>
<feature type="transmembrane region" description="Helical" evidence="1">
    <location>
        <begin position="93"/>
        <end position="116"/>
    </location>
</feature>
<gene>
    <name evidence="2" type="ORF">GRB80_05730</name>
</gene>
<name>A0A7X4W0B6_9GAMM</name>
<dbReference type="AlphaFoldDB" id="A0A7X4W0B6"/>
<dbReference type="SUPFAM" id="SSF103481">
    <property type="entry name" value="Multidrug resistance efflux transporter EmrE"/>
    <property type="match status" value="2"/>
</dbReference>
<keyword evidence="1" id="KW-1133">Transmembrane helix</keyword>
<sequence length="300" mass="33132">MSLTAILIVVISAALHAGWNAVGKFYQASGTAFIFSATMAASVLLTPYVIWFGARFPVGEISIQFWWILVVSGLCQMVYLTGLVFAYKNADVGIVYPLARGFPVLLVGAVIFLMGYSVSSNQWLGFFILFIGCIFLPVTSLKELRFRDYLQPGILWASFSALGTAGYSVLDKEALNVLTHAMGLYVSNEYSAIYYLALQYWAMSVPIALWIIYTRQYRQFETAWSIKCVASITGIMMSTTYGLVLVAMSFTENVSLVVALRQVSIIFGVVIGVFWLGEKFYIPRFFGASLIIAGLVIALT</sequence>
<reference evidence="2 3" key="1">
    <citation type="submission" date="2019-12" db="EMBL/GenBank/DDBJ databases">
        <title>Draft genome sequencing of Halomonas icarensis D1-1.</title>
        <authorList>
            <person name="Pandiyan K."/>
            <person name="Kushwaha P."/>
            <person name="Gowdham M."/>
            <person name="Chakdar H."/>
            <person name="Singh A."/>
            <person name="Kumar M."/>
            <person name="Saxena A.K."/>
        </authorList>
    </citation>
    <scope>NUCLEOTIDE SEQUENCE [LARGE SCALE GENOMIC DNA]</scope>
    <source>
        <strain evidence="2 3">D1-1</strain>
    </source>
</reference>
<protein>
    <submittedName>
        <fullName evidence="2">Multidrug transporter</fullName>
    </submittedName>
</protein>
<feature type="transmembrane region" description="Helical" evidence="1">
    <location>
        <begin position="33"/>
        <end position="53"/>
    </location>
</feature>
<feature type="transmembrane region" description="Helical" evidence="1">
    <location>
        <begin position="254"/>
        <end position="275"/>
    </location>
</feature>
<feature type="transmembrane region" description="Helical" evidence="1">
    <location>
        <begin position="224"/>
        <end position="247"/>
    </location>
</feature>
<keyword evidence="1" id="KW-0812">Transmembrane</keyword>